<protein>
    <recommendedName>
        <fullName evidence="4">Lipoprotein</fullName>
    </recommendedName>
</protein>
<dbReference type="PROSITE" id="PS51257">
    <property type="entry name" value="PROKAR_LIPOPROTEIN"/>
    <property type="match status" value="1"/>
</dbReference>
<sequence length="194" mass="19735">MTQRQLRLLAILSALLIVAGCDDSSAPELDPGTFSTSDAEAIADLAAATVIGAMESGFTADIGLSASAAVPVDFSRTNTHDCPVAGTITSTVEVSGDMTQGPSDLAITGSTTFTDCTRGGQERTVTMNGELVHSGTVTVTETGREANFSMTGELSWNIEPGEDGSCTVDLTVTFADGSRGVEGTVCGREVGGTS</sequence>
<dbReference type="AlphaFoldDB" id="A0AAE4Z857"/>
<organism evidence="2 3">
    <name type="scientific">Candidatus Kutchimonas denitrificans</name>
    <dbReference type="NCBI Taxonomy" id="3056748"/>
    <lineage>
        <taxon>Bacteria</taxon>
        <taxon>Pseudomonadati</taxon>
        <taxon>Gemmatimonadota</taxon>
        <taxon>Gemmatimonadia</taxon>
        <taxon>Candidatus Palauibacterales</taxon>
        <taxon>Candidatus Palauibacteraceae</taxon>
        <taxon>Candidatus Kutchimonas</taxon>
    </lineage>
</organism>
<evidence type="ECO:0000313" key="3">
    <source>
        <dbReference type="Proteomes" id="UP000702544"/>
    </source>
</evidence>
<name>A0AAE4Z857_9BACT</name>
<comment type="caution">
    <text evidence="2">The sequence shown here is derived from an EMBL/GenBank/DDBJ whole genome shotgun (WGS) entry which is preliminary data.</text>
</comment>
<keyword evidence="1" id="KW-0732">Signal</keyword>
<dbReference type="EMBL" id="JAACAK010000028">
    <property type="protein sequence ID" value="NIR74242.1"/>
    <property type="molecule type" value="Genomic_DNA"/>
</dbReference>
<feature type="chain" id="PRO_5042028845" description="Lipoprotein" evidence="1">
    <location>
        <begin position="20"/>
        <end position="194"/>
    </location>
</feature>
<evidence type="ECO:0008006" key="4">
    <source>
        <dbReference type="Google" id="ProtNLM"/>
    </source>
</evidence>
<feature type="signal peptide" evidence="1">
    <location>
        <begin position="1"/>
        <end position="19"/>
    </location>
</feature>
<accession>A0AAE4Z857</accession>
<gene>
    <name evidence="2" type="ORF">GWO12_03885</name>
</gene>
<evidence type="ECO:0000313" key="2">
    <source>
        <dbReference type="EMBL" id="NIR74242.1"/>
    </source>
</evidence>
<proteinExistence type="predicted"/>
<dbReference type="Proteomes" id="UP000702544">
    <property type="component" value="Unassembled WGS sequence"/>
</dbReference>
<reference evidence="2 3" key="1">
    <citation type="submission" date="2020-01" db="EMBL/GenBank/DDBJ databases">
        <title>Genomes assembled from Gulf of Kutch pelagic sediment metagenomes.</title>
        <authorList>
            <person name="Chandrashekar M."/>
            <person name="Mahajan M.S."/>
            <person name="Dave K.J."/>
            <person name="Vatsa P."/>
            <person name="Nathani N.M."/>
        </authorList>
    </citation>
    <scope>NUCLEOTIDE SEQUENCE [LARGE SCALE GENOMIC DNA]</scope>
    <source>
        <strain evidence="2">KS3-K002</strain>
    </source>
</reference>
<evidence type="ECO:0000256" key="1">
    <source>
        <dbReference type="SAM" id="SignalP"/>
    </source>
</evidence>